<accession>A0A2N5WZU2</accession>
<keyword evidence="2" id="KW-1185">Reference proteome</keyword>
<sequence length="65" mass="7021">MIDLKDNEIRGLVALCSQEKRAQLASLCESPEQARGLISALDEINWQLASSGHEDAIEALASLVV</sequence>
<protein>
    <submittedName>
        <fullName evidence="1">Uncharacterized protein</fullName>
    </submittedName>
</protein>
<evidence type="ECO:0000313" key="1">
    <source>
        <dbReference type="EMBL" id="PLW67763.1"/>
    </source>
</evidence>
<gene>
    <name evidence="1" type="ORF">C0039_15190</name>
</gene>
<comment type="caution">
    <text evidence="1">The sequence shown here is derived from an EMBL/GenBank/DDBJ whole genome shotgun (WGS) entry which is preliminary data.</text>
</comment>
<reference evidence="1 2" key="1">
    <citation type="submission" date="2018-01" db="EMBL/GenBank/DDBJ databases">
        <title>The draft genome sequence of Halioglobus lutimaris HF004.</title>
        <authorList>
            <person name="Du Z.-J."/>
            <person name="Shi M.-J."/>
        </authorList>
    </citation>
    <scope>NUCLEOTIDE SEQUENCE [LARGE SCALE GENOMIC DNA]</scope>
    <source>
        <strain evidence="1 2">HF004</strain>
    </source>
</reference>
<dbReference type="AlphaFoldDB" id="A0A2N5WZU2"/>
<dbReference type="Proteomes" id="UP000235005">
    <property type="component" value="Unassembled WGS sequence"/>
</dbReference>
<evidence type="ECO:0000313" key="2">
    <source>
        <dbReference type="Proteomes" id="UP000235005"/>
    </source>
</evidence>
<proteinExistence type="predicted"/>
<dbReference type="EMBL" id="PKUS01000023">
    <property type="protein sequence ID" value="PLW67763.1"/>
    <property type="molecule type" value="Genomic_DNA"/>
</dbReference>
<name>A0A2N5WZU2_9GAMM</name>
<organism evidence="1 2">
    <name type="scientific">Pseudohalioglobus lutimaris</name>
    <dbReference type="NCBI Taxonomy" id="1737061"/>
    <lineage>
        <taxon>Bacteria</taxon>
        <taxon>Pseudomonadati</taxon>
        <taxon>Pseudomonadota</taxon>
        <taxon>Gammaproteobacteria</taxon>
        <taxon>Cellvibrionales</taxon>
        <taxon>Halieaceae</taxon>
        <taxon>Pseudohalioglobus</taxon>
    </lineage>
</organism>